<name>A0A9J5YZ74_SOLCO</name>
<accession>A0A9J5YZ74</accession>
<reference evidence="1 2" key="1">
    <citation type="submission" date="2020-09" db="EMBL/GenBank/DDBJ databases">
        <title>De no assembly of potato wild relative species, Solanum commersonii.</title>
        <authorList>
            <person name="Cho K."/>
        </authorList>
    </citation>
    <scope>NUCLEOTIDE SEQUENCE [LARGE SCALE GENOMIC DNA]</scope>
    <source>
        <strain evidence="1">LZ3.2</strain>
        <tissue evidence="1">Leaf</tissue>
    </source>
</reference>
<protein>
    <submittedName>
        <fullName evidence="1">Uncharacterized protein</fullName>
    </submittedName>
</protein>
<organism evidence="1 2">
    <name type="scientific">Solanum commersonii</name>
    <name type="common">Commerson's wild potato</name>
    <name type="synonym">Commerson's nightshade</name>
    <dbReference type="NCBI Taxonomy" id="4109"/>
    <lineage>
        <taxon>Eukaryota</taxon>
        <taxon>Viridiplantae</taxon>
        <taxon>Streptophyta</taxon>
        <taxon>Embryophyta</taxon>
        <taxon>Tracheophyta</taxon>
        <taxon>Spermatophyta</taxon>
        <taxon>Magnoliopsida</taxon>
        <taxon>eudicotyledons</taxon>
        <taxon>Gunneridae</taxon>
        <taxon>Pentapetalae</taxon>
        <taxon>asterids</taxon>
        <taxon>lamiids</taxon>
        <taxon>Solanales</taxon>
        <taxon>Solanaceae</taxon>
        <taxon>Solanoideae</taxon>
        <taxon>Solaneae</taxon>
        <taxon>Solanum</taxon>
    </lineage>
</organism>
<comment type="caution">
    <text evidence="1">The sequence shown here is derived from an EMBL/GenBank/DDBJ whole genome shotgun (WGS) entry which is preliminary data.</text>
</comment>
<dbReference type="EMBL" id="JACXVP010000005">
    <property type="protein sequence ID" value="KAG5605072.1"/>
    <property type="molecule type" value="Genomic_DNA"/>
</dbReference>
<dbReference type="AlphaFoldDB" id="A0A9J5YZ74"/>
<keyword evidence="2" id="KW-1185">Reference proteome</keyword>
<evidence type="ECO:0000313" key="2">
    <source>
        <dbReference type="Proteomes" id="UP000824120"/>
    </source>
</evidence>
<dbReference type="Proteomes" id="UP000824120">
    <property type="component" value="Chromosome 5"/>
</dbReference>
<proteinExistence type="predicted"/>
<gene>
    <name evidence="1" type="ORF">H5410_026564</name>
</gene>
<evidence type="ECO:0000313" key="1">
    <source>
        <dbReference type="EMBL" id="KAG5605072.1"/>
    </source>
</evidence>
<sequence length="82" mass="9083">MGEGIFLFEFASKTTAEQVWWSQTIGTSADYGRPKSTWVRVVGLPLRRCISGHKKHPKPSVIFVEAGSKQKSRLTSETTSNG</sequence>